<reference evidence="1 2" key="1">
    <citation type="journal article" date="2019" name="Int. J. Syst. Evol. Microbiol.">
        <title>The Global Catalogue of Microorganisms (GCM) 10K type strain sequencing project: providing services to taxonomists for standard genome sequencing and annotation.</title>
        <authorList>
            <consortium name="The Broad Institute Genomics Platform"/>
            <consortium name="The Broad Institute Genome Sequencing Center for Infectious Disease"/>
            <person name="Wu L."/>
            <person name="Ma J."/>
        </authorList>
    </citation>
    <scope>NUCLEOTIDE SEQUENCE [LARGE SCALE GENOMIC DNA]</scope>
    <source>
        <strain evidence="1 2">JCM 4316</strain>
    </source>
</reference>
<dbReference type="Proteomes" id="UP001500253">
    <property type="component" value="Unassembled WGS sequence"/>
</dbReference>
<evidence type="ECO:0000313" key="2">
    <source>
        <dbReference type="Proteomes" id="UP001500253"/>
    </source>
</evidence>
<protein>
    <submittedName>
        <fullName evidence="1">Uncharacterized protein</fullName>
    </submittedName>
</protein>
<dbReference type="EMBL" id="BAAASD010000014">
    <property type="protein sequence ID" value="GAA2347042.1"/>
    <property type="molecule type" value="Genomic_DNA"/>
</dbReference>
<organism evidence="1 2">
    <name type="scientific">Streptomyces cuspidosporus</name>
    <dbReference type="NCBI Taxonomy" id="66882"/>
    <lineage>
        <taxon>Bacteria</taxon>
        <taxon>Bacillati</taxon>
        <taxon>Actinomycetota</taxon>
        <taxon>Actinomycetes</taxon>
        <taxon>Kitasatosporales</taxon>
        <taxon>Streptomycetaceae</taxon>
        <taxon>Streptomyces</taxon>
    </lineage>
</organism>
<gene>
    <name evidence="1" type="ORF">GCM10010246_37020</name>
</gene>
<name>A0ABN3GA84_9ACTN</name>
<accession>A0ABN3GA84</accession>
<comment type="caution">
    <text evidence="1">The sequence shown here is derived from an EMBL/GenBank/DDBJ whole genome shotgun (WGS) entry which is preliminary data.</text>
</comment>
<proteinExistence type="predicted"/>
<sequence>MGSAAGSRQLAASPVLKLDFRRATDAYVSVDWEPTSPDFRVTVWASGDGPPQPVVARAEIGKLLDAARREVVP</sequence>
<keyword evidence="2" id="KW-1185">Reference proteome</keyword>
<evidence type="ECO:0000313" key="1">
    <source>
        <dbReference type="EMBL" id="GAA2347042.1"/>
    </source>
</evidence>